<evidence type="ECO:0000256" key="6">
    <source>
        <dbReference type="ARBA" id="ARBA00023287"/>
    </source>
</evidence>
<evidence type="ECO:0000256" key="3">
    <source>
        <dbReference type="ARBA" id="ARBA00011901"/>
    </source>
</evidence>
<protein>
    <recommendedName>
        <fullName evidence="3">N-acetylmuramoyl-L-alanine amidase</fullName>
        <ecNumber evidence="3">3.5.1.28</ecNumber>
    </recommendedName>
    <alternativeName>
        <fullName evidence="9">Autolysin</fullName>
    </alternativeName>
    <alternativeName>
        <fullName evidence="8">Cell wall hydrolase</fullName>
    </alternativeName>
</protein>
<evidence type="ECO:0000256" key="1">
    <source>
        <dbReference type="ARBA" id="ARBA00001561"/>
    </source>
</evidence>
<evidence type="ECO:0000313" key="12">
    <source>
        <dbReference type="EMBL" id="KIU13112.1"/>
    </source>
</evidence>
<keyword evidence="6" id="KW-0178">Competence</keyword>
<dbReference type="InterPro" id="IPR036366">
    <property type="entry name" value="PGBDSf"/>
</dbReference>
<gene>
    <name evidence="12" type="ORF">SC09_Contig17orf00273</name>
</gene>
<name>A0A0D1L472_BACIU</name>
<dbReference type="Pfam" id="PF01471">
    <property type="entry name" value="PG_binding_1"/>
    <property type="match status" value="1"/>
</dbReference>
<organism evidence="12 13">
    <name type="scientific">Bacillus subtilis</name>
    <dbReference type="NCBI Taxonomy" id="1423"/>
    <lineage>
        <taxon>Bacteria</taxon>
        <taxon>Bacillati</taxon>
        <taxon>Bacillota</taxon>
        <taxon>Bacilli</taxon>
        <taxon>Bacillales</taxon>
        <taxon>Bacillaceae</taxon>
        <taxon>Bacillus</taxon>
    </lineage>
</organism>
<dbReference type="InterPro" id="IPR018392">
    <property type="entry name" value="LysM"/>
</dbReference>
<dbReference type="Pfam" id="PF01510">
    <property type="entry name" value="Amidase_2"/>
    <property type="match status" value="1"/>
</dbReference>
<evidence type="ECO:0000313" key="13">
    <source>
        <dbReference type="Proteomes" id="UP000032247"/>
    </source>
</evidence>
<dbReference type="EC" id="3.5.1.28" evidence="3"/>
<dbReference type="InterPro" id="IPR036779">
    <property type="entry name" value="LysM_dom_sf"/>
</dbReference>
<dbReference type="PATRIC" id="fig|1423.173.peg.232"/>
<keyword evidence="7" id="KW-0961">Cell wall biogenesis/degradation</keyword>
<dbReference type="GO" id="GO:0071555">
    <property type="term" value="P:cell wall organization"/>
    <property type="evidence" value="ECO:0007669"/>
    <property type="project" value="UniProtKB-KW"/>
</dbReference>
<keyword evidence="4" id="KW-0378">Hydrolase</keyword>
<dbReference type="EMBL" id="JXBC01000001">
    <property type="protein sequence ID" value="KIU13112.1"/>
    <property type="molecule type" value="Genomic_DNA"/>
</dbReference>
<dbReference type="CDD" id="cd06583">
    <property type="entry name" value="PGRP"/>
    <property type="match status" value="1"/>
</dbReference>
<dbReference type="SUPFAM" id="SSF55846">
    <property type="entry name" value="N-acetylmuramoyl-L-alanine amidase-like"/>
    <property type="match status" value="1"/>
</dbReference>
<dbReference type="SMART" id="SM00644">
    <property type="entry name" value="Ami_2"/>
    <property type="match status" value="1"/>
</dbReference>
<dbReference type="GO" id="GO:0008745">
    <property type="term" value="F:N-acetylmuramoyl-L-alanine amidase activity"/>
    <property type="evidence" value="ECO:0007669"/>
    <property type="project" value="UniProtKB-EC"/>
</dbReference>
<dbReference type="AlphaFoldDB" id="A0A0D1L472"/>
<dbReference type="Proteomes" id="UP000032247">
    <property type="component" value="Unassembled WGS sequence"/>
</dbReference>
<dbReference type="STRING" id="483913.AN935_13785"/>
<dbReference type="InterPro" id="IPR036365">
    <property type="entry name" value="PGBD-like_sf"/>
</dbReference>
<dbReference type="GO" id="GO:0030420">
    <property type="term" value="P:establishment of competence for transformation"/>
    <property type="evidence" value="ECO:0007669"/>
    <property type="project" value="UniProtKB-KW"/>
</dbReference>
<dbReference type="GO" id="GO:0030435">
    <property type="term" value="P:sporulation resulting in formation of a cellular spore"/>
    <property type="evidence" value="ECO:0007669"/>
    <property type="project" value="UniProtKB-KW"/>
</dbReference>
<evidence type="ECO:0000256" key="8">
    <source>
        <dbReference type="ARBA" id="ARBA00030881"/>
    </source>
</evidence>
<dbReference type="SUPFAM" id="SSF54106">
    <property type="entry name" value="LysM domain"/>
    <property type="match status" value="1"/>
</dbReference>
<feature type="region of interest" description="Disordered" evidence="10">
    <location>
        <begin position="164"/>
        <end position="183"/>
    </location>
</feature>
<evidence type="ECO:0000256" key="4">
    <source>
        <dbReference type="ARBA" id="ARBA00022801"/>
    </source>
</evidence>
<dbReference type="SMART" id="SM00257">
    <property type="entry name" value="LysM"/>
    <property type="match status" value="1"/>
</dbReference>
<sequence length="325" mass="35195">MTITVKKNFVSEAKYGLKCPNHMDAEYITIHNTANDASAANEISYMIGNTSSTSFHFAVDDKEVRQGIPTNRNAWHTGDGKNGTGNRKSIGVEICYSKSGGAKYYAAEKLAIKFVAQLLKERGWGIDRVRKHQDWNGKYCPHRILSEGRWDEVKATIEKELKALGGKTTSKPSSSAPKASGGTYTVKKGDTLSAIAKEHGVSVASLQSLNGIKNPNLIKVGQVLKLTGSSTSSPKPSSKKTSYALPSGTFKVTNPMRKGDDVRRIQKALAALYFYPDKGAKNNGIDGVYGPKTANAVKRFQSVCGLTADGIYGPKTKAKIEEKLK</sequence>
<evidence type="ECO:0000256" key="5">
    <source>
        <dbReference type="ARBA" id="ARBA00022969"/>
    </source>
</evidence>
<evidence type="ECO:0000256" key="9">
    <source>
        <dbReference type="ARBA" id="ARBA00032390"/>
    </source>
</evidence>
<feature type="compositionally biased region" description="Low complexity" evidence="10">
    <location>
        <begin position="165"/>
        <end position="183"/>
    </location>
</feature>
<dbReference type="InterPro" id="IPR036505">
    <property type="entry name" value="Amidase/PGRP_sf"/>
</dbReference>
<comment type="similarity">
    <text evidence="2">Belongs to the N-acetylmuramoyl-L-alanine amidase 2 family.</text>
</comment>
<evidence type="ECO:0000256" key="2">
    <source>
        <dbReference type="ARBA" id="ARBA00007553"/>
    </source>
</evidence>
<dbReference type="GO" id="GO:0009254">
    <property type="term" value="P:peptidoglycan turnover"/>
    <property type="evidence" value="ECO:0007669"/>
    <property type="project" value="TreeGrafter"/>
</dbReference>
<evidence type="ECO:0000259" key="11">
    <source>
        <dbReference type="PROSITE" id="PS51782"/>
    </source>
</evidence>
<dbReference type="InterPro" id="IPR051206">
    <property type="entry name" value="NAMLAA_amidase_2"/>
</dbReference>
<accession>A0A0D1L472</accession>
<comment type="catalytic activity">
    <reaction evidence="1">
        <text>Hydrolyzes the link between N-acetylmuramoyl residues and L-amino acid residues in certain cell-wall glycopeptides.</text>
        <dbReference type="EC" id="3.5.1.28"/>
    </reaction>
</comment>
<evidence type="ECO:0000256" key="10">
    <source>
        <dbReference type="SAM" id="MobiDB-lite"/>
    </source>
</evidence>
<proteinExistence type="inferred from homology"/>
<feature type="domain" description="LysM" evidence="11">
    <location>
        <begin position="182"/>
        <end position="226"/>
    </location>
</feature>
<dbReference type="Gene3D" id="3.40.80.10">
    <property type="entry name" value="Peptidoglycan recognition protein-like"/>
    <property type="match status" value="1"/>
</dbReference>
<dbReference type="InterPro" id="IPR002477">
    <property type="entry name" value="Peptidoglycan-bd-like"/>
</dbReference>
<dbReference type="PANTHER" id="PTHR30417:SF11">
    <property type="entry name" value="N-ACETYLMURAMOYL-L-ALANINE AMIDASE XLYA"/>
    <property type="match status" value="1"/>
</dbReference>
<dbReference type="SUPFAM" id="SSF47090">
    <property type="entry name" value="PGBD-like"/>
    <property type="match status" value="1"/>
</dbReference>
<dbReference type="Gene3D" id="1.10.101.10">
    <property type="entry name" value="PGBD-like superfamily/PGBD"/>
    <property type="match status" value="1"/>
</dbReference>
<reference evidence="12 13" key="1">
    <citation type="submission" date="2014-12" db="EMBL/GenBank/DDBJ databases">
        <title>Comparative genome analysis of Bacillus coagulans HM-08, Clostridium butyricum HM-68, Bacillus subtilis HM-66 and Bacillus licheniformis BL-09.</title>
        <authorList>
            <person name="Zhang H."/>
        </authorList>
    </citation>
    <scope>NUCLEOTIDE SEQUENCE [LARGE SCALE GENOMIC DNA]</scope>
    <source>
        <strain evidence="12 13">HM-66</strain>
    </source>
</reference>
<dbReference type="PROSITE" id="PS51782">
    <property type="entry name" value="LYSM"/>
    <property type="match status" value="1"/>
</dbReference>
<evidence type="ECO:0000256" key="7">
    <source>
        <dbReference type="ARBA" id="ARBA00023316"/>
    </source>
</evidence>
<dbReference type="GO" id="GO:0009253">
    <property type="term" value="P:peptidoglycan catabolic process"/>
    <property type="evidence" value="ECO:0007669"/>
    <property type="project" value="InterPro"/>
</dbReference>
<dbReference type="PANTHER" id="PTHR30417">
    <property type="entry name" value="N-ACETYLMURAMOYL-L-ALANINE AMIDASE AMID"/>
    <property type="match status" value="1"/>
</dbReference>
<dbReference type="CDD" id="cd00118">
    <property type="entry name" value="LysM"/>
    <property type="match status" value="1"/>
</dbReference>
<keyword evidence="5" id="KW-0749">Sporulation</keyword>
<dbReference type="InterPro" id="IPR002502">
    <property type="entry name" value="Amidase_domain"/>
</dbReference>
<dbReference type="Gene3D" id="3.10.350.10">
    <property type="entry name" value="LysM domain"/>
    <property type="match status" value="1"/>
</dbReference>
<dbReference type="Pfam" id="PF01476">
    <property type="entry name" value="LysM"/>
    <property type="match status" value="1"/>
</dbReference>
<comment type="caution">
    <text evidence="12">The sequence shown here is derived from an EMBL/GenBank/DDBJ whole genome shotgun (WGS) entry which is preliminary data.</text>
</comment>